<organism evidence="2">
    <name type="scientific">Anopheles sinensis</name>
    <name type="common">Mosquito</name>
    <dbReference type="NCBI Taxonomy" id="74873"/>
    <lineage>
        <taxon>Eukaryota</taxon>
        <taxon>Metazoa</taxon>
        <taxon>Ecdysozoa</taxon>
        <taxon>Arthropoda</taxon>
        <taxon>Hexapoda</taxon>
        <taxon>Insecta</taxon>
        <taxon>Pterygota</taxon>
        <taxon>Neoptera</taxon>
        <taxon>Endopterygota</taxon>
        <taxon>Diptera</taxon>
        <taxon>Nematocera</taxon>
        <taxon>Culicoidea</taxon>
        <taxon>Culicidae</taxon>
        <taxon>Anophelinae</taxon>
        <taxon>Anopheles</taxon>
    </lineage>
</organism>
<reference evidence="2 4" key="1">
    <citation type="journal article" date="2014" name="BMC Genomics">
        <title>Genome sequence of Anopheles sinensis provides insight into genetics basis of mosquito competence for malaria parasites.</title>
        <authorList>
            <person name="Zhou D."/>
            <person name="Zhang D."/>
            <person name="Ding G."/>
            <person name="Shi L."/>
            <person name="Hou Q."/>
            <person name="Ye Y."/>
            <person name="Xu Y."/>
            <person name="Zhou H."/>
            <person name="Xiong C."/>
            <person name="Li S."/>
            <person name="Yu J."/>
            <person name="Hong S."/>
            <person name="Yu X."/>
            <person name="Zou P."/>
            <person name="Chen C."/>
            <person name="Chang X."/>
            <person name="Wang W."/>
            <person name="Lv Y."/>
            <person name="Sun Y."/>
            <person name="Ma L."/>
            <person name="Shen B."/>
            <person name="Zhu C."/>
        </authorList>
    </citation>
    <scope>NUCLEOTIDE SEQUENCE [LARGE SCALE GENOMIC DNA]</scope>
</reference>
<reference evidence="3" key="2">
    <citation type="submission" date="2020-05" db="UniProtKB">
        <authorList>
            <consortium name="EnsemblMetazoa"/>
        </authorList>
    </citation>
    <scope>IDENTIFICATION</scope>
</reference>
<feature type="compositionally biased region" description="Basic and acidic residues" evidence="1">
    <location>
        <begin position="39"/>
        <end position="49"/>
    </location>
</feature>
<dbReference type="EnsemblMetazoa" id="ASIC014014-RA">
    <property type="protein sequence ID" value="ASIC014014-PA"/>
    <property type="gene ID" value="ASIC014014"/>
</dbReference>
<feature type="compositionally biased region" description="Basic and acidic residues" evidence="1">
    <location>
        <begin position="9"/>
        <end position="24"/>
    </location>
</feature>
<dbReference type="AlphaFoldDB" id="A0A084W748"/>
<accession>A0A084W748</accession>
<protein>
    <submittedName>
        <fullName evidence="2 3">Uncharacterized protein</fullName>
    </submittedName>
</protein>
<sequence length="49" mass="5106">MPAGTQTANDRHETGRGLDSERQDLTNGPQSAVAFDGPPGERDPKTGAV</sequence>
<dbReference type="VEuPathDB" id="VectorBase:ASIC014014"/>
<proteinExistence type="predicted"/>
<keyword evidence="4" id="KW-1185">Reference proteome</keyword>
<gene>
    <name evidence="2" type="ORF">ZHAS_00014014</name>
</gene>
<dbReference type="EMBL" id="KE525312">
    <property type="protein sequence ID" value="KFB46042.1"/>
    <property type="molecule type" value="Genomic_DNA"/>
</dbReference>
<dbReference type="EMBL" id="ATLV01021106">
    <property type="status" value="NOT_ANNOTATED_CDS"/>
    <property type="molecule type" value="Genomic_DNA"/>
</dbReference>
<evidence type="ECO:0000313" key="4">
    <source>
        <dbReference type="Proteomes" id="UP000030765"/>
    </source>
</evidence>
<name>A0A084W748_ANOSI</name>
<evidence type="ECO:0000313" key="2">
    <source>
        <dbReference type="EMBL" id="KFB46042.1"/>
    </source>
</evidence>
<evidence type="ECO:0000256" key="1">
    <source>
        <dbReference type="SAM" id="MobiDB-lite"/>
    </source>
</evidence>
<feature type="region of interest" description="Disordered" evidence="1">
    <location>
        <begin position="1"/>
        <end position="49"/>
    </location>
</feature>
<evidence type="ECO:0000313" key="3">
    <source>
        <dbReference type="EnsemblMetazoa" id="ASIC014014-PA"/>
    </source>
</evidence>
<dbReference type="Proteomes" id="UP000030765">
    <property type="component" value="Unassembled WGS sequence"/>
</dbReference>